<name>A0AAW2JGF6_9LAMI</name>
<proteinExistence type="predicted"/>
<reference evidence="1" key="2">
    <citation type="journal article" date="2024" name="Plant">
        <title>Genomic evolution and insights into agronomic trait innovations of Sesamum species.</title>
        <authorList>
            <person name="Miao H."/>
            <person name="Wang L."/>
            <person name="Qu L."/>
            <person name="Liu H."/>
            <person name="Sun Y."/>
            <person name="Le M."/>
            <person name="Wang Q."/>
            <person name="Wei S."/>
            <person name="Zheng Y."/>
            <person name="Lin W."/>
            <person name="Duan Y."/>
            <person name="Cao H."/>
            <person name="Xiong S."/>
            <person name="Wang X."/>
            <person name="Wei L."/>
            <person name="Li C."/>
            <person name="Ma Q."/>
            <person name="Ju M."/>
            <person name="Zhao R."/>
            <person name="Li G."/>
            <person name="Mu C."/>
            <person name="Tian Q."/>
            <person name="Mei H."/>
            <person name="Zhang T."/>
            <person name="Gao T."/>
            <person name="Zhang H."/>
        </authorList>
    </citation>
    <scope>NUCLEOTIDE SEQUENCE</scope>
    <source>
        <strain evidence="1">G01</strain>
    </source>
</reference>
<reference evidence="1" key="1">
    <citation type="submission" date="2020-06" db="EMBL/GenBank/DDBJ databases">
        <authorList>
            <person name="Li T."/>
            <person name="Hu X."/>
            <person name="Zhang T."/>
            <person name="Song X."/>
            <person name="Zhang H."/>
            <person name="Dai N."/>
            <person name="Sheng W."/>
            <person name="Hou X."/>
            <person name="Wei L."/>
        </authorList>
    </citation>
    <scope>NUCLEOTIDE SEQUENCE</scope>
    <source>
        <strain evidence="1">G01</strain>
        <tissue evidence="1">Leaf</tissue>
    </source>
</reference>
<organism evidence="1">
    <name type="scientific">Sesamum angustifolium</name>
    <dbReference type="NCBI Taxonomy" id="2727405"/>
    <lineage>
        <taxon>Eukaryota</taxon>
        <taxon>Viridiplantae</taxon>
        <taxon>Streptophyta</taxon>
        <taxon>Embryophyta</taxon>
        <taxon>Tracheophyta</taxon>
        <taxon>Spermatophyta</taxon>
        <taxon>Magnoliopsida</taxon>
        <taxon>eudicotyledons</taxon>
        <taxon>Gunneridae</taxon>
        <taxon>Pentapetalae</taxon>
        <taxon>asterids</taxon>
        <taxon>lamiids</taxon>
        <taxon>Lamiales</taxon>
        <taxon>Pedaliaceae</taxon>
        <taxon>Sesamum</taxon>
    </lineage>
</organism>
<accession>A0AAW2JGF6</accession>
<gene>
    <name evidence="1" type="ORF">Sangu_2524100</name>
</gene>
<comment type="caution">
    <text evidence="1">The sequence shown here is derived from an EMBL/GenBank/DDBJ whole genome shotgun (WGS) entry which is preliminary data.</text>
</comment>
<dbReference type="AlphaFoldDB" id="A0AAW2JGF6"/>
<protein>
    <submittedName>
        <fullName evidence="1">Uncharacterized protein</fullName>
    </submittedName>
</protein>
<dbReference type="EMBL" id="JACGWK010001023">
    <property type="protein sequence ID" value="KAL0293447.1"/>
    <property type="molecule type" value="Genomic_DNA"/>
</dbReference>
<evidence type="ECO:0000313" key="1">
    <source>
        <dbReference type="EMBL" id="KAL0293447.1"/>
    </source>
</evidence>
<sequence>MTFEFCGRKSKILVPLLPLSPDANTIIHPLNHDMKESSYALYEIPSAKLHTEGLHLPPFPYLPPPMDNPA</sequence>